<evidence type="ECO:0000256" key="6">
    <source>
        <dbReference type="ARBA" id="ARBA00023277"/>
    </source>
</evidence>
<dbReference type="InterPro" id="IPR002772">
    <property type="entry name" value="Glyco_hydro_3_C"/>
</dbReference>
<evidence type="ECO:0000256" key="4">
    <source>
        <dbReference type="ARBA" id="ARBA00022729"/>
    </source>
</evidence>
<sequence>MPNSDGPSAWVWGMQSANVTEILDAILLAEQGIIPRLSSIAYNGTIISGGGSGATSLSTFLSPFDALIIQADKDDTQLYWDFHSSDPVVVGCSDACIVFGNAPSTEAVDRGGLRDEYTDNLILNVARKCSNTIVVLHNAGPRLVDPWVQHPNVTAVILAHLPGQETGKALVSLLYGKVNFSGKIPYTLAKNELDYGALLNPDLPAGGFINFPQSNFSEGVYID</sequence>
<dbReference type="GO" id="GO:0016787">
    <property type="term" value="F:hydrolase activity"/>
    <property type="evidence" value="ECO:0007669"/>
    <property type="project" value="UniProtKB-KW"/>
</dbReference>
<feature type="domain" description="Glycoside hydrolase family 3 C-terminal" evidence="10">
    <location>
        <begin position="44"/>
        <end position="223"/>
    </location>
</feature>
<keyword evidence="6" id="KW-0119">Carbohydrate metabolism</keyword>
<dbReference type="RefSeq" id="XP_070891890.1">
    <property type="nucleotide sequence ID" value="XM_071047519.1"/>
</dbReference>
<evidence type="ECO:0000256" key="2">
    <source>
        <dbReference type="ARBA" id="ARBA00005336"/>
    </source>
</evidence>
<dbReference type="InterPro" id="IPR036881">
    <property type="entry name" value="Glyco_hydro_3_C_sf"/>
</dbReference>
<dbReference type="Pfam" id="PF01915">
    <property type="entry name" value="Glyco_hydro_3_C"/>
    <property type="match status" value="1"/>
</dbReference>
<name>A0ABR4J7M1_9EURO</name>
<comment type="similarity">
    <text evidence="2">Belongs to the glycosyl hydrolase 3 family.</text>
</comment>
<dbReference type="EMBL" id="JBFXLR010000133">
    <property type="protein sequence ID" value="KAL2835955.1"/>
    <property type="molecule type" value="Genomic_DNA"/>
</dbReference>
<comment type="catalytic activity">
    <reaction evidence="1">
        <text>Hydrolysis of terminal, non-reducing beta-D-glucosyl residues with release of beta-D-glucose.</text>
        <dbReference type="EC" id="3.2.1.21"/>
    </reaction>
</comment>
<proteinExistence type="inferred from homology"/>
<dbReference type="Proteomes" id="UP001610444">
    <property type="component" value="Unassembled WGS sequence"/>
</dbReference>
<accession>A0ABR4J7M1</accession>
<keyword evidence="7" id="KW-0326">Glycosidase</keyword>
<evidence type="ECO:0000313" key="12">
    <source>
        <dbReference type="Proteomes" id="UP001610444"/>
    </source>
</evidence>
<evidence type="ECO:0000313" key="11">
    <source>
        <dbReference type="EMBL" id="KAL2835955.1"/>
    </source>
</evidence>
<protein>
    <recommendedName>
        <fullName evidence="3">beta-glucosidase</fullName>
        <ecNumber evidence="3">3.2.1.21</ecNumber>
    </recommendedName>
</protein>
<evidence type="ECO:0000256" key="8">
    <source>
        <dbReference type="ARBA" id="ARBA00023326"/>
    </source>
</evidence>
<keyword evidence="12" id="KW-1185">Reference proteome</keyword>
<dbReference type="GeneID" id="98162683"/>
<evidence type="ECO:0000259" key="10">
    <source>
        <dbReference type="Pfam" id="PF01915"/>
    </source>
</evidence>
<keyword evidence="5 11" id="KW-0378">Hydrolase</keyword>
<comment type="function">
    <text evidence="9">Beta-glucosidases are one of a number of cellulolytic enzymes involved in the degradation of cellulosic biomass. Catalyzes the last step releasing glucose from the inhibitory cellobiose.</text>
</comment>
<dbReference type="EC" id="3.2.1.21" evidence="3"/>
<evidence type="ECO:0000256" key="9">
    <source>
        <dbReference type="ARBA" id="ARBA00024983"/>
    </source>
</evidence>
<dbReference type="Gene3D" id="3.40.50.1700">
    <property type="entry name" value="Glycoside hydrolase family 3 C-terminal domain"/>
    <property type="match status" value="1"/>
</dbReference>
<evidence type="ECO:0000256" key="1">
    <source>
        <dbReference type="ARBA" id="ARBA00000448"/>
    </source>
</evidence>
<gene>
    <name evidence="11" type="ORF">BJX68DRAFT_273671</name>
</gene>
<evidence type="ECO:0000256" key="5">
    <source>
        <dbReference type="ARBA" id="ARBA00022801"/>
    </source>
</evidence>
<dbReference type="PANTHER" id="PTHR42715:SF5">
    <property type="entry name" value="BETA-GLUCOSIDASE M-RELATED"/>
    <property type="match status" value="1"/>
</dbReference>
<dbReference type="PANTHER" id="PTHR42715">
    <property type="entry name" value="BETA-GLUCOSIDASE"/>
    <property type="match status" value="1"/>
</dbReference>
<keyword evidence="4" id="KW-0732">Signal</keyword>
<comment type="caution">
    <text evidence="11">The sequence shown here is derived from an EMBL/GenBank/DDBJ whole genome shotgun (WGS) entry which is preliminary data.</text>
</comment>
<dbReference type="InterPro" id="IPR050288">
    <property type="entry name" value="Cellulose_deg_GH3"/>
</dbReference>
<reference evidence="11 12" key="1">
    <citation type="submission" date="2024-07" db="EMBL/GenBank/DDBJ databases">
        <title>Section-level genome sequencing and comparative genomics of Aspergillus sections Usti and Cavernicolus.</title>
        <authorList>
            <consortium name="Lawrence Berkeley National Laboratory"/>
            <person name="Nybo J.L."/>
            <person name="Vesth T.C."/>
            <person name="Theobald S."/>
            <person name="Frisvad J.C."/>
            <person name="Larsen T.O."/>
            <person name="Kjaerboelling I."/>
            <person name="Rothschild-Mancinelli K."/>
            <person name="Lyhne E.K."/>
            <person name="Kogle M.E."/>
            <person name="Barry K."/>
            <person name="Clum A."/>
            <person name="Na H."/>
            <person name="Ledsgaard L."/>
            <person name="Lin J."/>
            <person name="Lipzen A."/>
            <person name="Kuo A."/>
            <person name="Riley R."/>
            <person name="Mondo S."/>
            <person name="LaButti K."/>
            <person name="Haridas S."/>
            <person name="Pangalinan J."/>
            <person name="Salamov A.A."/>
            <person name="Simmons B.A."/>
            <person name="Magnuson J.K."/>
            <person name="Chen J."/>
            <person name="Drula E."/>
            <person name="Henrissat B."/>
            <person name="Wiebenga A."/>
            <person name="Lubbers R.J."/>
            <person name="Gomes A.C."/>
            <person name="Macurrencykelacurrency M.R."/>
            <person name="Stajich J."/>
            <person name="Grigoriev I.V."/>
            <person name="Mortensen U.H."/>
            <person name="De vries R.P."/>
            <person name="Baker S.E."/>
            <person name="Andersen M.R."/>
        </authorList>
    </citation>
    <scope>NUCLEOTIDE SEQUENCE [LARGE SCALE GENOMIC DNA]</scope>
    <source>
        <strain evidence="11 12">CBS 756.74</strain>
    </source>
</reference>
<organism evidence="11 12">
    <name type="scientific">Aspergillus pseudodeflectus</name>
    <dbReference type="NCBI Taxonomy" id="176178"/>
    <lineage>
        <taxon>Eukaryota</taxon>
        <taxon>Fungi</taxon>
        <taxon>Dikarya</taxon>
        <taxon>Ascomycota</taxon>
        <taxon>Pezizomycotina</taxon>
        <taxon>Eurotiomycetes</taxon>
        <taxon>Eurotiomycetidae</taxon>
        <taxon>Eurotiales</taxon>
        <taxon>Aspergillaceae</taxon>
        <taxon>Aspergillus</taxon>
        <taxon>Aspergillus subgen. Nidulantes</taxon>
    </lineage>
</organism>
<evidence type="ECO:0000256" key="7">
    <source>
        <dbReference type="ARBA" id="ARBA00023295"/>
    </source>
</evidence>
<dbReference type="SUPFAM" id="SSF52279">
    <property type="entry name" value="Beta-D-glucan exohydrolase, C-terminal domain"/>
    <property type="match status" value="1"/>
</dbReference>
<evidence type="ECO:0000256" key="3">
    <source>
        <dbReference type="ARBA" id="ARBA00012744"/>
    </source>
</evidence>
<keyword evidence="8" id="KW-0624">Polysaccharide degradation</keyword>